<dbReference type="SUPFAM" id="SSF55031">
    <property type="entry name" value="Bacterial exopeptidase dimerisation domain"/>
    <property type="match status" value="1"/>
</dbReference>
<protein>
    <submittedName>
        <fullName evidence="5">N-formylglutamate deformylase</fullName>
        <ecNumber evidence="5">3.5.1.68</ecNumber>
    </submittedName>
</protein>
<dbReference type="EMBL" id="CP014989">
    <property type="protein sequence ID" value="ANS79733.1"/>
    <property type="molecule type" value="Genomic_DNA"/>
</dbReference>
<dbReference type="InterPro" id="IPR002933">
    <property type="entry name" value="Peptidase_M20"/>
</dbReference>
<keyword evidence="3" id="KW-0862">Zinc</keyword>
<proteinExistence type="inferred from homology"/>
<dbReference type="NCBIfam" id="NF006770">
    <property type="entry name" value="PRK09290.1-4"/>
    <property type="match status" value="1"/>
</dbReference>
<feature type="binding site" evidence="3">
    <location>
        <position position="101"/>
    </location>
    <ligand>
        <name>Zn(2+)</name>
        <dbReference type="ChEBI" id="CHEBI:29105"/>
        <label>1</label>
    </ligand>
</feature>
<feature type="binding site" evidence="3">
    <location>
        <position position="201"/>
    </location>
    <ligand>
        <name>Zn(2+)</name>
        <dbReference type="ChEBI" id="CHEBI:29105"/>
        <label>1</label>
    </ligand>
</feature>
<name>A0A1B1NE85_9MICO</name>
<dbReference type="AlphaFoldDB" id="A0A1B1NE85"/>
<dbReference type="PATRIC" id="fig|1758689.4.peg.2436"/>
<evidence type="ECO:0000256" key="1">
    <source>
        <dbReference type="ARBA" id="ARBA00006153"/>
    </source>
</evidence>
<dbReference type="Pfam" id="PF01546">
    <property type="entry name" value="Peptidase_M20"/>
    <property type="match status" value="1"/>
</dbReference>
<feature type="binding site" evidence="3">
    <location>
        <position position="136"/>
    </location>
    <ligand>
        <name>Zn(2+)</name>
        <dbReference type="ChEBI" id="CHEBI:29105"/>
        <label>2</label>
    </ligand>
</feature>
<dbReference type="InterPro" id="IPR036264">
    <property type="entry name" value="Bact_exopeptidase_dim_dom"/>
</dbReference>
<dbReference type="GO" id="GO:0050129">
    <property type="term" value="F:N-formylglutamate deformylase activity"/>
    <property type="evidence" value="ECO:0007669"/>
    <property type="project" value="UniProtKB-EC"/>
</dbReference>
<dbReference type="PANTHER" id="PTHR32494:SF5">
    <property type="entry name" value="ALLANTOATE AMIDOHYDROLASE"/>
    <property type="match status" value="1"/>
</dbReference>
<dbReference type="Proteomes" id="UP000092482">
    <property type="component" value="Chromosome"/>
</dbReference>
<organism evidence="5 6">
    <name type="scientific">Serinicoccus hydrothermalis</name>
    <dbReference type="NCBI Taxonomy" id="1758689"/>
    <lineage>
        <taxon>Bacteria</taxon>
        <taxon>Bacillati</taxon>
        <taxon>Actinomycetota</taxon>
        <taxon>Actinomycetes</taxon>
        <taxon>Micrococcales</taxon>
        <taxon>Ornithinimicrobiaceae</taxon>
        <taxon>Serinicoccus</taxon>
    </lineage>
</organism>
<dbReference type="Gene3D" id="3.40.630.10">
    <property type="entry name" value="Zn peptidases"/>
    <property type="match status" value="1"/>
</dbReference>
<dbReference type="SUPFAM" id="SSF53187">
    <property type="entry name" value="Zn-dependent exopeptidases"/>
    <property type="match status" value="1"/>
</dbReference>
<feature type="binding site" evidence="3">
    <location>
        <position position="101"/>
    </location>
    <ligand>
        <name>Zn(2+)</name>
        <dbReference type="ChEBI" id="CHEBI:29105"/>
        <label>2</label>
    </ligand>
</feature>
<dbReference type="GO" id="GO:0016813">
    <property type="term" value="F:hydrolase activity, acting on carbon-nitrogen (but not peptide) bonds, in linear amidines"/>
    <property type="evidence" value="ECO:0007669"/>
    <property type="project" value="InterPro"/>
</dbReference>
<keyword evidence="2 5" id="KW-0378">Hydrolase</keyword>
<keyword evidence="3" id="KW-0479">Metal-binding</keyword>
<dbReference type="PANTHER" id="PTHR32494">
    <property type="entry name" value="ALLANTOATE DEIMINASE-RELATED"/>
    <property type="match status" value="1"/>
</dbReference>
<feature type="binding site" evidence="4">
    <location>
        <position position="226"/>
    </location>
    <ligand>
        <name>allantoate</name>
        <dbReference type="ChEBI" id="CHEBI:17536"/>
    </ligand>
</feature>
<comment type="cofactor">
    <cofactor evidence="3">
        <name>Zn(2+)</name>
        <dbReference type="ChEBI" id="CHEBI:29105"/>
    </cofactor>
    <text evidence="3">Binds 2 Zn(2+) ions per subunit.</text>
</comment>
<feature type="binding site" evidence="3">
    <location>
        <position position="387"/>
    </location>
    <ligand>
        <name>Zn(2+)</name>
        <dbReference type="ChEBI" id="CHEBI:29105"/>
        <label>2</label>
    </ligand>
</feature>
<reference evidence="5 6" key="1">
    <citation type="submission" date="2016-03" db="EMBL/GenBank/DDBJ databases">
        <title>Shallow-sea hydrothermal system.</title>
        <authorList>
            <person name="Tang K."/>
        </authorList>
    </citation>
    <scope>NUCLEOTIDE SEQUENCE [LARGE SCALE GENOMIC DNA]</scope>
    <source>
        <strain evidence="5 6">JLT9</strain>
    </source>
</reference>
<dbReference type="STRING" id="1758689.SGUI_2337"/>
<dbReference type="InterPro" id="IPR010158">
    <property type="entry name" value="Amidase_Cbmase"/>
</dbReference>
<feature type="binding site" evidence="4">
    <location>
        <position position="284"/>
    </location>
    <ligand>
        <name>allantoate</name>
        <dbReference type="ChEBI" id="CHEBI:17536"/>
    </ligand>
</feature>
<feature type="binding site" evidence="4">
    <location>
        <position position="297"/>
    </location>
    <ligand>
        <name>allantoate</name>
        <dbReference type="ChEBI" id="CHEBI:17536"/>
    </ligand>
</feature>
<dbReference type="NCBIfam" id="TIGR01879">
    <property type="entry name" value="hydantase"/>
    <property type="match status" value="1"/>
</dbReference>
<dbReference type="Gene3D" id="3.30.70.360">
    <property type="match status" value="1"/>
</dbReference>
<sequence>MSTAAALAAFDRMWADLDPVGRVGSGGYRRFAWTREDATLREWFAGEAAARGLDVVEDRVGNQWAWWWDGPGSVDDAVRAGHTGLVIGSHLDSVPDGGAFDGPLGVVSSFAALDLLRAGGVAPSRPVAVANFVDEEGARFGIACAGSRVLTGALPADRARALTDGDGVTYAEALAAAGRDPEALGRDEETLARVGAFVELHVEQGRALVDLDAPVAVASDIWPHGRWRFDFPGEANHAGTTRLEDRRDAMLGYADLVLAARAGATDRGCVATVGKVAVTPGGVNAIPSHVTGWLDARGPEEAQVEALVADLEGRAGQHGAEVVRESWTPTTRFDAALADRLRAVLGSSDELSVPVLGTGAGHDAGILAGAGIPTAMLFVRNPTGVSHSPAEHAETPDCHAGVEALAACVADLAAGQP</sequence>
<evidence type="ECO:0000256" key="4">
    <source>
        <dbReference type="PIRSR" id="PIRSR001235-2"/>
    </source>
</evidence>
<evidence type="ECO:0000313" key="5">
    <source>
        <dbReference type="EMBL" id="ANS79733.1"/>
    </source>
</evidence>
<dbReference type="RefSeq" id="WP_237141342.1">
    <property type="nucleotide sequence ID" value="NZ_CP014989.1"/>
</dbReference>
<feature type="binding site" evidence="3">
    <location>
        <position position="90"/>
    </location>
    <ligand>
        <name>Zn(2+)</name>
        <dbReference type="ChEBI" id="CHEBI:29105"/>
        <label>1</label>
    </ligand>
</feature>
<dbReference type="PIRSF" id="PIRSF001235">
    <property type="entry name" value="Amidase_carbamoylase"/>
    <property type="match status" value="1"/>
</dbReference>
<dbReference type="GO" id="GO:0046872">
    <property type="term" value="F:metal ion binding"/>
    <property type="evidence" value="ECO:0007669"/>
    <property type="project" value="UniProtKB-KW"/>
</dbReference>
<comment type="similarity">
    <text evidence="1">Belongs to the peptidase M20 family.</text>
</comment>
<evidence type="ECO:0000256" key="3">
    <source>
        <dbReference type="PIRSR" id="PIRSR001235-1"/>
    </source>
</evidence>
<keyword evidence="6" id="KW-1185">Reference proteome</keyword>
<evidence type="ECO:0000256" key="2">
    <source>
        <dbReference type="ARBA" id="ARBA00022801"/>
    </source>
</evidence>
<evidence type="ECO:0000313" key="6">
    <source>
        <dbReference type="Proteomes" id="UP000092482"/>
    </source>
</evidence>
<gene>
    <name evidence="5" type="ORF">SGUI_2337</name>
</gene>
<accession>A0A1B1NE85</accession>
<dbReference type="EC" id="3.5.1.68" evidence="5"/>
<dbReference type="KEGG" id="serj:SGUI_2337"/>